<reference evidence="1" key="1">
    <citation type="submission" date="2024-09" db="EMBL/GenBank/DDBJ databases">
        <title>Whole genome shotgun sequence of Pseudomonas alcaligenes NBRC 14159.</title>
        <authorList>
            <person name="Yoshida I."/>
            <person name="Hosoyama A."/>
            <person name="Tsuchikane K."/>
            <person name="Noguchi M."/>
            <person name="Hirakata S."/>
            <person name="Ando Y."/>
            <person name="Ohji S."/>
            <person name="Yamazoe A."/>
            <person name="Yamazaki S."/>
            <person name="Fujita N."/>
        </authorList>
    </citation>
    <scope>NUCLEOTIDE SEQUENCE</scope>
    <source>
        <strain evidence="1">NBRC 14159</strain>
    </source>
</reference>
<name>U2ZKM7_AQUA1</name>
<comment type="caution">
    <text evidence="1">The sequence shown here is derived from an EMBL/GenBank/DDBJ whole genome shotgun (WGS) entry which is preliminary data.</text>
</comment>
<sequence>MRLPRVGGDWSWLKATEPRPGVSACGNPGQPDRADLGHCTPTIWGNDFSPGGFMDHIDNALIRYQPAGAIGLDLGW</sequence>
<evidence type="ECO:0000313" key="2">
    <source>
        <dbReference type="Proteomes" id="UP000016560"/>
    </source>
</evidence>
<protein>
    <submittedName>
        <fullName evidence="1">Uncharacterized protein</fullName>
    </submittedName>
</protein>
<gene>
    <name evidence="1" type="ORF">PA6_009_00500</name>
</gene>
<dbReference type="EMBL" id="BATI01000009">
    <property type="protein sequence ID" value="GAD62045.1"/>
    <property type="molecule type" value="Genomic_DNA"/>
</dbReference>
<dbReference type="AlphaFoldDB" id="U2ZKM7"/>
<evidence type="ECO:0000313" key="1">
    <source>
        <dbReference type="EMBL" id="GAD62045.1"/>
    </source>
</evidence>
<proteinExistence type="predicted"/>
<dbReference type="Proteomes" id="UP000016560">
    <property type="component" value="Unassembled WGS sequence"/>
</dbReference>
<accession>U2ZKM7</accession>
<organism evidence="1 2">
    <name type="scientific">Aquipseudomonas alcaligenes (strain ATCC 14909 / DSM 50342 / CCUG 1425 / JCM 20561 / NBRC 14159 / NCIMB 9945 / NCTC 10367 / 1577)</name>
    <name type="common">Pseudomonas alcaligenes</name>
    <dbReference type="NCBI Taxonomy" id="1215092"/>
    <lineage>
        <taxon>Bacteria</taxon>
        <taxon>Pseudomonadati</taxon>
        <taxon>Pseudomonadota</taxon>
        <taxon>Gammaproteobacteria</taxon>
        <taxon>Pseudomonadales</taxon>
        <taxon>Pseudomonadaceae</taxon>
        <taxon>Aquipseudomonas</taxon>
    </lineage>
</organism>
<keyword evidence="2" id="KW-1185">Reference proteome</keyword>